<feature type="transmembrane region" description="Helical" evidence="7">
    <location>
        <begin position="28"/>
        <end position="47"/>
    </location>
</feature>
<comment type="function">
    <text evidence="1">Involved in DNA recombination.</text>
</comment>
<organism evidence="8 9">
    <name type="scientific">Jannaschia seosinensis</name>
    <dbReference type="NCBI Taxonomy" id="313367"/>
    <lineage>
        <taxon>Bacteria</taxon>
        <taxon>Pseudomonadati</taxon>
        <taxon>Pseudomonadota</taxon>
        <taxon>Alphaproteobacteria</taxon>
        <taxon>Rhodobacterales</taxon>
        <taxon>Roseobacteraceae</taxon>
        <taxon>Jannaschia</taxon>
    </lineage>
</organism>
<evidence type="ECO:0000313" key="9">
    <source>
        <dbReference type="Proteomes" id="UP000049455"/>
    </source>
</evidence>
<dbReference type="Proteomes" id="UP000049455">
    <property type="component" value="Unassembled WGS sequence"/>
</dbReference>
<protein>
    <recommendedName>
        <fullName evidence="3">DNA recombination protein RmuC homolog</fullName>
    </recommendedName>
</protein>
<name>A0A0M7B3Q6_9RHOB</name>
<evidence type="ECO:0000256" key="5">
    <source>
        <dbReference type="ARBA" id="ARBA00023172"/>
    </source>
</evidence>
<dbReference type="OrthoDB" id="370725at2"/>
<dbReference type="EMBL" id="CYPR01000002">
    <property type="protein sequence ID" value="CUH08973.1"/>
    <property type="molecule type" value="Genomic_DNA"/>
</dbReference>
<dbReference type="STRING" id="313367.JSE7799_00087"/>
<dbReference type="PANTHER" id="PTHR30563:SF0">
    <property type="entry name" value="DNA RECOMBINATION PROTEIN RMUC"/>
    <property type="match status" value="1"/>
</dbReference>
<keyword evidence="7" id="KW-0472">Membrane</keyword>
<evidence type="ECO:0000313" key="8">
    <source>
        <dbReference type="EMBL" id="CUH08973.1"/>
    </source>
</evidence>
<feature type="coiled-coil region" evidence="6">
    <location>
        <begin position="211"/>
        <end position="238"/>
    </location>
</feature>
<dbReference type="PANTHER" id="PTHR30563">
    <property type="entry name" value="DNA RECOMBINATION PROTEIN RMUC"/>
    <property type="match status" value="1"/>
</dbReference>
<dbReference type="GO" id="GO:0006310">
    <property type="term" value="P:DNA recombination"/>
    <property type="evidence" value="ECO:0007669"/>
    <property type="project" value="UniProtKB-KW"/>
</dbReference>
<dbReference type="AlphaFoldDB" id="A0A0M7B3Q6"/>
<gene>
    <name evidence="8" type="primary">rmuC</name>
    <name evidence="8" type="ORF">JSE7799_00087</name>
</gene>
<evidence type="ECO:0000256" key="3">
    <source>
        <dbReference type="ARBA" id="ARBA00021840"/>
    </source>
</evidence>
<evidence type="ECO:0000256" key="7">
    <source>
        <dbReference type="SAM" id="Phobius"/>
    </source>
</evidence>
<dbReference type="Pfam" id="PF02646">
    <property type="entry name" value="RmuC"/>
    <property type="match status" value="1"/>
</dbReference>
<evidence type="ECO:0000256" key="6">
    <source>
        <dbReference type="SAM" id="Coils"/>
    </source>
</evidence>
<proteinExistence type="inferred from homology"/>
<keyword evidence="7" id="KW-0812">Transmembrane</keyword>
<evidence type="ECO:0000256" key="1">
    <source>
        <dbReference type="ARBA" id="ARBA00003416"/>
    </source>
</evidence>
<dbReference type="RefSeq" id="WP_055661841.1">
    <property type="nucleotide sequence ID" value="NZ_CYPR01000002.1"/>
</dbReference>
<keyword evidence="5" id="KW-0233">DNA recombination</keyword>
<comment type="similarity">
    <text evidence="2">Belongs to the RmuC family.</text>
</comment>
<accession>A0A0M7B3Q6</accession>
<keyword evidence="9" id="KW-1185">Reference proteome</keyword>
<evidence type="ECO:0000256" key="2">
    <source>
        <dbReference type="ARBA" id="ARBA00009840"/>
    </source>
</evidence>
<reference evidence="8 9" key="1">
    <citation type="submission" date="2015-09" db="EMBL/GenBank/DDBJ databases">
        <authorList>
            <person name="Jackson K.R."/>
            <person name="Lunt B.L."/>
            <person name="Fisher J.N.B."/>
            <person name="Gardner A.V."/>
            <person name="Bailey M.E."/>
            <person name="Deus L.M."/>
            <person name="Earl A.S."/>
            <person name="Gibby P.D."/>
            <person name="Hartmann K.A."/>
            <person name="Liu J.E."/>
            <person name="Manci A.M."/>
            <person name="Nielsen D.A."/>
            <person name="Solomon M.B."/>
            <person name="Breakwell D.P."/>
            <person name="Burnett S.H."/>
            <person name="Grose J.H."/>
        </authorList>
    </citation>
    <scope>NUCLEOTIDE SEQUENCE [LARGE SCALE GENOMIC DNA]</scope>
    <source>
        <strain evidence="8 9">CECT 7799</strain>
    </source>
</reference>
<keyword evidence="7" id="KW-1133">Transmembrane helix</keyword>
<dbReference type="InterPro" id="IPR003798">
    <property type="entry name" value="DNA_recombination_RmuC"/>
</dbReference>
<keyword evidence="4 6" id="KW-0175">Coiled coil</keyword>
<sequence>MSDALTALFDASPFLGGMRGRLLVAPEAAILALAVLALLVPVLAVLWRRTAPDRARCAALADALSDRDTQLAEADRQATSDREELQALGREGVRLSTQIEGLEARLDEAAAERRDIATDLKAAHEEIRRLTATNEGLTARLQGASEKHEADVSLLRDLRTEMTNHFRTLSADTLKDQGERFGALNRERVDALLKPMREQVDHFQRELRDAHQGAAKDRERLKTEIEALSRRSEEVGRDAVALTRALKGEKQRQGAWGEMVLERLLEDCGLTEGREYDVQATFRREDDTRGRPDVIVRLPSSRAVVIDAKVSLNAYEAAVNAEDPAEREANLRAHVAALRKHVTDLEGRDYAAHVDGSVDYVVMFLPIEGALAAALQEQPELTSWAMSRGIAIAAPMTLMPLLRTVEHIWTVEQRQRNAEEIAARAGLLHDKMAGVVDAFGKVGDHLARAQAEHGNALDRLTRGNGNVLGQFDKLRRLGARTSKELGTTFDTDDAPALPDAAAE</sequence>
<feature type="coiled-coil region" evidence="6">
    <location>
        <begin position="71"/>
        <end position="147"/>
    </location>
</feature>
<evidence type="ECO:0000256" key="4">
    <source>
        <dbReference type="ARBA" id="ARBA00023054"/>
    </source>
</evidence>